<evidence type="ECO:0000256" key="7">
    <source>
        <dbReference type="PROSITE-ProRule" id="PRU00284"/>
    </source>
</evidence>
<evidence type="ECO:0000256" key="8">
    <source>
        <dbReference type="SAM" id="Coils"/>
    </source>
</evidence>
<keyword evidence="5 7" id="KW-0807">Transducer</keyword>
<proteinExistence type="inferred from homology"/>
<dbReference type="CDD" id="cd06225">
    <property type="entry name" value="HAMP"/>
    <property type="match status" value="1"/>
</dbReference>
<sequence>MHNWNSLRVKVSAGLIILTVLILLSSVINYRALTTLSTNSEQISGILLPADQAVLNGDRDLYQAMQAEQEALLVTDLSQLPAIKAEFDDNVQQARDRMHRFLQLMAGYPEVTARFSAFDQHFSDWLAPSNEVFALLAAGKREDAHARHQAADAKFATLRELYNLAGDQADSLAQTRHQQTLELSSSRQQMTLAIALCSLLIGVVLSYLSPKLIVNAVNAVRQKIDDISMGGGDLVSRLPITNQDELGQLSRSVNRLLDQLQRLIQDVVSDVRLLENNTAGMGKTVAHAEAISDRQHQHLSSLVTAITEISHAVQDISQHAQKTSAQSQDAQSAANEGMMLLDKNMVLSQQLSGSVQHTGQIVTQLANESERITSVLDVIRSIAEQTNLLALNAAIEAARAGEQGRGFAVVADEVRTLAGRTQNSTADIQTMISALKQQVASAVAAMDSGFEQMQASVEMAEQMRTSFASIQSLVAGVQDMNFQIASATEQQSLVMNEINQSVSQLDELTREAHQVSEAVQDSAQQIDQLAHQLEGRMAQFRV</sequence>
<dbReference type="InterPro" id="IPR004089">
    <property type="entry name" value="MCPsignal_dom"/>
</dbReference>
<protein>
    <submittedName>
        <fullName evidence="12">Methyl-accepting chemotaxis protein</fullName>
    </submittedName>
</protein>
<dbReference type="Proteomes" id="UP001595692">
    <property type="component" value="Unassembled WGS sequence"/>
</dbReference>
<evidence type="ECO:0000259" key="11">
    <source>
        <dbReference type="PROSITE" id="PS50885"/>
    </source>
</evidence>
<keyword evidence="2 9" id="KW-0812">Transmembrane</keyword>
<dbReference type="EMBL" id="JBHSAF010000001">
    <property type="protein sequence ID" value="MFC3912232.1"/>
    <property type="molecule type" value="Genomic_DNA"/>
</dbReference>
<dbReference type="SMART" id="SM00304">
    <property type="entry name" value="HAMP"/>
    <property type="match status" value="1"/>
</dbReference>
<feature type="domain" description="Methyl-accepting transducer" evidence="10">
    <location>
        <begin position="270"/>
        <end position="506"/>
    </location>
</feature>
<keyword evidence="4 9" id="KW-0472">Membrane</keyword>
<evidence type="ECO:0000256" key="6">
    <source>
        <dbReference type="ARBA" id="ARBA00029447"/>
    </source>
</evidence>
<dbReference type="Pfam" id="PF00672">
    <property type="entry name" value="HAMP"/>
    <property type="match status" value="1"/>
</dbReference>
<evidence type="ECO:0000313" key="12">
    <source>
        <dbReference type="EMBL" id="MFC3912232.1"/>
    </source>
</evidence>
<feature type="coiled-coil region" evidence="8">
    <location>
        <begin position="498"/>
        <end position="525"/>
    </location>
</feature>
<keyword evidence="8" id="KW-0175">Coiled coil</keyword>
<comment type="subcellular location">
    <subcellularLocation>
        <location evidence="1">Membrane</location>
        <topology evidence="1">Multi-pass membrane protein</topology>
    </subcellularLocation>
</comment>
<dbReference type="PROSITE" id="PS50885">
    <property type="entry name" value="HAMP"/>
    <property type="match status" value="1"/>
</dbReference>
<name>A0ABV8CJ20_9GAMM</name>
<feature type="transmembrane region" description="Helical" evidence="9">
    <location>
        <begin position="12"/>
        <end position="30"/>
    </location>
</feature>
<evidence type="ECO:0000256" key="9">
    <source>
        <dbReference type="SAM" id="Phobius"/>
    </source>
</evidence>
<feature type="coiled-coil region" evidence="8">
    <location>
        <begin position="246"/>
        <end position="277"/>
    </location>
</feature>
<keyword evidence="13" id="KW-1185">Reference proteome</keyword>
<evidence type="ECO:0000256" key="3">
    <source>
        <dbReference type="ARBA" id="ARBA00022989"/>
    </source>
</evidence>
<evidence type="ECO:0000313" key="13">
    <source>
        <dbReference type="Proteomes" id="UP001595692"/>
    </source>
</evidence>
<comment type="similarity">
    <text evidence="6">Belongs to the methyl-accepting chemotaxis (MCP) protein family.</text>
</comment>
<dbReference type="Pfam" id="PF00015">
    <property type="entry name" value="MCPsignal"/>
    <property type="match status" value="1"/>
</dbReference>
<dbReference type="CDD" id="cd11386">
    <property type="entry name" value="MCP_signal"/>
    <property type="match status" value="1"/>
</dbReference>
<dbReference type="RefSeq" id="WP_377150332.1">
    <property type="nucleotide sequence ID" value="NZ_JBHSAF010000001.1"/>
</dbReference>
<evidence type="ECO:0000256" key="1">
    <source>
        <dbReference type="ARBA" id="ARBA00004141"/>
    </source>
</evidence>
<feature type="domain" description="HAMP" evidence="11">
    <location>
        <begin position="211"/>
        <end position="265"/>
    </location>
</feature>
<dbReference type="PROSITE" id="PS50111">
    <property type="entry name" value="CHEMOTAXIS_TRANSDUC_2"/>
    <property type="match status" value="1"/>
</dbReference>
<evidence type="ECO:0000259" key="10">
    <source>
        <dbReference type="PROSITE" id="PS50111"/>
    </source>
</evidence>
<dbReference type="SUPFAM" id="SSF58104">
    <property type="entry name" value="Methyl-accepting chemotaxis protein (MCP) signaling domain"/>
    <property type="match status" value="1"/>
</dbReference>
<dbReference type="Gene3D" id="1.10.287.950">
    <property type="entry name" value="Methyl-accepting chemotaxis protein"/>
    <property type="match status" value="1"/>
</dbReference>
<evidence type="ECO:0000256" key="4">
    <source>
        <dbReference type="ARBA" id="ARBA00023136"/>
    </source>
</evidence>
<evidence type="ECO:0000256" key="2">
    <source>
        <dbReference type="ARBA" id="ARBA00022692"/>
    </source>
</evidence>
<accession>A0ABV8CJ20</accession>
<reference evidence="13" key="1">
    <citation type="journal article" date="2019" name="Int. J. Syst. Evol. Microbiol.">
        <title>The Global Catalogue of Microorganisms (GCM) 10K type strain sequencing project: providing services to taxonomists for standard genome sequencing and annotation.</title>
        <authorList>
            <consortium name="The Broad Institute Genomics Platform"/>
            <consortium name="The Broad Institute Genome Sequencing Center for Infectious Disease"/>
            <person name="Wu L."/>
            <person name="Ma J."/>
        </authorList>
    </citation>
    <scope>NUCLEOTIDE SEQUENCE [LARGE SCALE GENOMIC DNA]</scope>
    <source>
        <strain evidence="13">CCUG 54939</strain>
    </source>
</reference>
<evidence type="ECO:0000256" key="5">
    <source>
        <dbReference type="ARBA" id="ARBA00023224"/>
    </source>
</evidence>
<dbReference type="PANTHER" id="PTHR32089:SF119">
    <property type="entry name" value="METHYL-ACCEPTING CHEMOTAXIS PROTEIN CTPL"/>
    <property type="match status" value="1"/>
</dbReference>
<dbReference type="InterPro" id="IPR003660">
    <property type="entry name" value="HAMP_dom"/>
</dbReference>
<dbReference type="PANTHER" id="PTHR32089">
    <property type="entry name" value="METHYL-ACCEPTING CHEMOTAXIS PROTEIN MCPB"/>
    <property type="match status" value="1"/>
</dbReference>
<keyword evidence="3 9" id="KW-1133">Transmembrane helix</keyword>
<comment type="caution">
    <text evidence="12">The sequence shown here is derived from an EMBL/GenBank/DDBJ whole genome shotgun (WGS) entry which is preliminary data.</text>
</comment>
<organism evidence="12 13">
    <name type="scientific">Pseudaeromonas sharmana</name>
    <dbReference type="NCBI Taxonomy" id="328412"/>
    <lineage>
        <taxon>Bacteria</taxon>
        <taxon>Pseudomonadati</taxon>
        <taxon>Pseudomonadota</taxon>
        <taxon>Gammaproteobacteria</taxon>
        <taxon>Aeromonadales</taxon>
        <taxon>Aeromonadaceae</taxon>
        <taxon>Pseudaeromonas</taxon>
    </lineage>
</organism>
<dbReference type="SMART" id="SM00283">
    <property type="entry name" value="MA"/>
    <property type="match status" value="1"/>
</dbReference>
<gene>
    <name evidence="12" type="ORF">ACFOSS_01980</name>
</gene>